<dbReference type="InterPro" id="IPR051718">
    <property type="entry name" value="ARF_GTPase-activating"/>
</dbReference>
<keyword evidence="1" id="KW-0479">Metal-binding</keyword>
<dbReference type="SMART" id="SM00105">
    <property type="entry name" value="ArfGap"/>
    <property type="match status" value="1"/>
</dbReference>
<feature type="compositionally biased region" description="Polar residues" evidence="2">
    <location>
        <begin position="129"/>
        <end position="140"/>
    </location>
</feature>
<feature type="domain" description="Arf-GAP" evidence="4">
    <location>
        <begin position="14"/>
        <end position="137"/>
    </location>
</feature>
<dbReference type="PROSITE" id="PS50115">
    <property type="entry name" value="ARFGAP"/>
    <property type="match status" value="1"/>
</dbReference>
<feature type="region of interest" description="Disordered" evidence="2">
    <location>
        <begin position="371"/>
        <end position="449"/>
    </location>
</feature>
<dbReference type="PANTHER" id="PTHR45705:SF7">
    <property type="entry name" value="ACTIVATING PROTEIN FOR ARF, PUTATIVE (AFU_ORTHOLOGUE AFUA_4G09120)-RELATED"/>
    <property type="match status" value="1"/>
</dbReference>
<keyword evidence="6" id="KW-1185">Reference proteome</keyword>
<keyword evidence="1" id="KW-0862">Zinc</keyword>
<dbReference type="Gene3D" id="1.10.220.150">
    <property type="entry name" value="Arf GTPase activating protein"/>
    <property type="match status" value="1"/>
</dbReference>
<feature type="region of interest" description="Disordered" evidence="2">
    <location>
        <begin position="254"/>
        <end position="351"/>
    </location>
</feature>
<dbReference type="PROSITE" id="PS50030">
    <property type="entry name" value="UBA"/>
    <property type="match status" value="1"/>
</dbReference>
<dbReference type="CDD" id="cd08204">
    <property type="entry name" value="ArfGap"/>
    <property type="match status" value="1"/>
</dbReference>
<dbReference type="EMBL" id="KN832871">
    <property type="protein sequence ID" value="KIN06398.1"/>
    <property type="molecule type" value="Genomic_DNA"/>
</dbReference>
<dbReference type="GO" id="GO:0005096">
    <property type="term" value="F:GTPase activator activity"/>
    <property type="evidence" value="ECO:0007669"/>
    <property type="project" value="InterPro"/>
</dbReference>
<feature type="region of interest" description="Disordered" evidence="2">
    <location>
        <begin position="122"/>
        <end position="157"/>
    </location>
</feature>
<feature type="region of interest" description="Disordered" evidence="2">
    <location>
        <begin position="686"/>
        <end position="706"/>
    </location>
</feature>
<dbReference type="PRINTS" id="PR00405">
    <property type="entry name" value="REVINTRACTNG"/>
</dbReference>
<evidence type="ECO:0000313" key="5">
    <source>
        <dbReference type="EMBL" id="KIN06398.1"/>
    </source>
</evidence>
<dbReference type="STRING" id="913774.A0A0C3DWB4"/>
<dbReference type="GO" id="GO:0005737">
    <property type="term" value="C:cytoplasm"/>
    <property type="evidence" value="ECO:0007669"/>
    <property type="project" value="TreeGrafter"/>
</dbReference>
<feature type="compositionally biased region" description="Polar residues" evidence="2">
    <location>
        <begin position="322"/>
        <end position="351"/>
    </location>
</feature>
<gene>
    <name evidence="5" type="ORF">OIDMADRAFT_141979</name>
</gene>
<reference evidence="5 6" key="1">
    <citation type="submission" date="2014-04" db="EMBL/GenBank/DDBJ databases">
        <authorList>
            <consortium name="DOE Joint Genome Institute"/>
            <person name="Kuo A."/>
            <person name="Martino E."/>
            <person name="Perotto S."/>
            <person name="Kohler A."/>
            <person name="Nagy L.G."/>
            <person name="Floudas D."/>
            <person name="Copeland A."/>
            <person name="Barry K.W."/>
            <person name="Cichocki N."/>
            <person name="Veneault-Fourrey C."/>
            <person name="LaButti K."/>
            <person name="Lindquist E.A."/>
            <person name="Lipzen A."/>
            <person name="Lundell T."/>
            <person name="Morin E."/>
            <person name="Murat C."/>
            <person name="Sun H."/>
            <person name="Tunlid A."/>
            <person name="Henrissat B."/>
            <person name="Grigoriev I.V."/>
            <person name="Hibbett D.S."/>
            <person name="Martin F."/>
            <person name="Nordberg H.P."/>
            <person name="Cantor M.N."/>
            <person name="Hua S.X."/>
        </authorList>
    </citation>
    <scope>NUCLEOTIDE SEQUENCE [LARGE SCALE GENOMIC DNA]</scope>
    <source>
        <strain evidence="5 6">Zn</strain>
    </source>
</reference>
<dbReference type="SUPFAM" id="SSF46934">
    <property type="entry name" value="UBA-like"/>
    <property type="match status" value="1"/>
</dbReference>
<feature type="compositionally biased region" description="Polar residues" evidence="2">
    <location>
        <begin position="258"/>
        <end position="280"/>
    </location>
</feature>
<feature type="compositionally biased region" description="Low complexity" evidence="2">
    <location>
        <begin position="529"/>
        <end position="549"/>
    </location>
</feature>
<sequence length="706" mass="76398">MTAALSKRQQARNERTLQELIKTVPGNNLCADCGANNPGWASWSLGIFLCMRCAALHRKLGTHITKVKSLSMDSWSNEQVENMKRVGNVASNRIYNPQNTKPPIPFDADEVDAAMERFIRQKYQDRTIKVQTRQNTGSTNSDDHPPPLPPKTGSRFGFRSASSIFPLSSKAKREAAAAAAARPDSRDRSPSPPRRNKPSRLFGADVGEPSPADLESNLARLRDMGFRDERQNLVVLKHVGGDIQKAIGTLVKLGDSQGPPSISKSGQESGFSSGSRTPVTPSGGGISINRFREKSLPQPSSNPFDMLDTPPAPAQPQSSQSTGTLAQPRSPMGSNPFQPAQGTNPFGFAPSQSQYSLNQAFQNLAVSVPSQPLFPNHTGGFPGPQQQQQQLLHMQSMTPPVPSIPQQYYPPVIYENPAQQPQPQQNYNPFMQQQQQQSQSLQQRPPPLLNTNVQYSLFSQNQAPLSAPVNGSHNMQPSLFSQQQQTPQASSSGVAFQTNPYTQQQHGSQNAAQTPASQVSAFYGNSTSQQMQQQQQQPQPNPFFQNNAQVAPQQSYAPQLQQPNPYQQFQGAVNAQAAQQTKPDKRSILDLYNYPQMAPTSLQQPQTQNQGPLSAPLSAPAFDTQLQAGNTSAPMSAGFGGGRNPFMSTGGGVQSAGGNIAVGPGQFAQAGAGNPSRESMMINAGDWQNGRHSPDAWGTISARSIR</sequence>
<protein>
    <recommendedName>
        <fullName evidence="7">Arf-GAP domain-containing protein</fullName>
    </recommendedName>
</protein>
<feature type="region of interest" description="Disordered" evidence="2">
    <location>
        <begin position="464"/>
        <end position="494"/>
    </location>
</feature>
<dbReference type="InterPro" id="IPR001164">
    <property type="entry name" value="ArfGAP_dom"/>
</dbReference>
<evidence type="ECO:0000259" key="4">
    <source>
        <dbReference type="PROSITE" id="PS50115"/>
    </source>
</evidence>
<dbReference type="GO" id="GO:0008270">
    <property type="term" value="F:zinc ion binding"/>
    <property type="evidence" value="ECO:0007669"/>
    <property type="project" value="UniProtKB-KW"/>
</dbReference>
<reference evidence="6" key="2">
    <citation type="submission" date="2015-01" db="EMBL/GenBank/DDBJ databases">
        <title>Evolutionary Origins and Diversification of the Mycorrhizal Mutualists.</title>
        <authorList>
            <consortium name="DOE Joint Genome Institute"/>
            <consortium name="Mycorrhizal Genomics Consortium"/>
            <person name="Kohler A."/>
            <person name="Kuo A."/>
            <person name="Nagy L.G."/>
            <person name="Floudas D."/>
            <person name="Copeland A."/>
            <person name="Barry K.W."/>
            <person name="Cichocki N."/>
            <person name="Veneault-Fourrey C."/>
            <person name="LaButti K."/>
            <person name="Lindquist E.A."/>
            <person name="Lipzen A."/>
            <person name="Lundell T."/>
            <person name="Morin E."/>
            <person name="Murat C."/>
            <person name="Riley R."/>
            <person name="Ohm R."/>
            <person name="Sun H."/>
            <person name="Tunlid A."/>
            <person name="Henrissat B."/>
            <person name="Grigoriev I.V."/>
            <person name="Hibbett D.S."/>
            <person name="Martin F."/>
        </authorList>
    </citation>
    <scope>NUCLEOTIDE SEQUENCE [LARGE SCALE GENOMIC DNA]</scope>
    <source>
        <strain evidence="6">Zn</strain>
    </source>
</reference>
<name>A0A0C3DWB4_OIDMZ</name>
<dbReference type="Gene3D" id="1.10.8.10">
    <property type="entry name" value="DNA helicase RuvA subunit, C-terminal domain"/>
    <property type="match status" value="1"/>
</dbReference>
<organism evidence="5 6">
    <name type="scientific">Oidiodendron maius (strain Zn)</name>
    <dbReference type="NCBI Taxonomy" id="913774"/>
    <lineage>
        <taxon>Eukaryota</taxon>
        <taxon>Fungi</taxon>
        <taxon>Dikarya</taxon>
        <taxon>Ascomycota</taxon>
        <taxon>Pezizomycotina</taxon>
        <taxon>Leotiomycetes</taxon>
        <taxon>Leotiomycetes incertae sedis</taxon>
        <taxon>Myxotrichaceae</taxon>
        <taxon>Oidiodendron</taxon>
    </lineage>
</organism>
<dbReference type="OrthoDB" id="10266696at2759"/>
<evidence type="ECO:0008006" key="7">
    <source>
        <dbReference type="Google" id="ProtNLM"/>
    </source>
</evidence>
<feature type="compositionally biased region" description="Low complexity" evidence="2">
    <location>
        <begin position="417"/>
        <end position="443"/>
    </location>
</feature>
<accession>A0A0C3DWB4</accession>
<dbReference type="Pfam" id="PF01412">
    <property type="entry name" value="ArfGap"/>
    <property type="match status" value="1"/>
</dbReference>
<dbReference type="InParanoid" id="A0A0C3DWB4"/>
<keyword evidence="1" id="KW-0863">Zinc-finger</keyword>
<dbReference type="AlphaFoldDB" id="A0A0C3DWB4"/>
<feature type="compositionally biased region" description="Low complexity" evidence="2">
    <location>
        <begin position="476"/>
        <end position="492"/>
    </location>
</feature>
<evidence type="ECO:0000256" key="1">
    <source>
        <dbReference type="PROSITE-ProRule" id="PRU00288"/>
    </source>
</evidence>
<feature type="region of interest" description="Disordered" evidence="2">
    <location>
        <begin position="174"/>
        <end position="211"/>
    </location>
</feature>
<dbReference type="InterPro" id="IPR037278">
    <property type="entry name" value="ARFGAP/RecO"/>
</dbReference>
<dbReference type="PANTHER" id="PTHR45705">
    <property type="entry name" value="FI20236P1"/>
    <property type="match status" value="1"/>
</dbReference>
<evidence type="ECO:0000313" key="6">
    <source>
        <dbReference type="Proteomes" id="UP000054321"/>
    </source>
</evidence>
<dbReference type="FunFam" id="1.10.220.150:FF:000026">
    <property type="entry name" value="GTPase activating protein for Arf, putative"/>
    <property type="match status" value="1"/>
</dbReference>
<dbReference type="HOGENOM" id="CLU_017628_0_0_1"/>
<feature type="region of interest" description="Disordered" evidence="2">
    <location>
        <begin position="524"/>
        <end position="557"/>
    </location>
</feature>
<dbReference type="InterPro" id="IPR009060">
    <property type="entry name" value="UBA-like_sf"/>
</dbReference>
<dbReference type="InterPro" id="IPR015940">
    <property type="entry name" value="UBA"/>
</dbReference>
<feature type="compositionally biased region" description="Polar residues" evidence="2">
    <location>
        <begin position="464"/>
        <end position="475"/>
    </location>
</feature>
<evidence type="ECO:0000259" key="3">
    <source>
        <dbReference type="PROSITE" id="PS50030"/>
    </source>
</evidence>
<proteinExistence type="predicted"/>
<evidence type="ECO:0000256" key="2">
    <source>
        <dbReference type="SAM" id="MobiDB-lite"/>
    </source>
</evidence>
<dbReference type="SUPFAM" id="SSF57863">
    <property type="entry name" value="ArfGap/RecO-like zinc finger"/>
    <property type="match status" value="1"/>
</dbReference>
<dbReference type="Proteomes" id="UP000054321">
    <property type="component" value="Unassembled WGS sequence"/>
</dbReference>
<dbReference type="InterPro" id="IPR038508">
    <property type="entry name" value="ArfGAP_dom_sf"/>
</dbReference>
<feature type="domain" description="UBA" evidence="3">
    <location>
        <begin position="211"/>
        <end position="253"/>
    </location>
</feature>